<dbReference type="SUPFAM" id="SSF53448">
    <property type="entry name" value="Nucleotide-diphospho-sugar transferases"/>
    <property type="match status" value="1"/>
</dbReference>
<evidence type="ECO:0000313" key="6">
    <source>
        <dbReference type="EMBL" id="PIT95907.1"/>
    </source>
</evidence>
<feature type="transmembrane region" description="Helical" evidence="4">
    <location>
        <begin position="297"/>
        <end position="317"/>
    </location>
</feature>
<dbReference type="CDD" id="cd06423">
    <property type="entry name" value="CESA_like"/>
    <property type="match status" value="1"/>
</dbReference>
<protein>
    <recommendedName>
        <fullName evidence="5">Glycosyltransferase 2-like domain-containing protein</fullName>
    </recommendedName>
</protein>
<accession>A0A2M6WSX9</accession>
<dbReference type="AlphaFoldDB" id="A0A2M6WSX9"/>
<evidence type="ECO:0000259" key="5">
    <source>
        <dbReference type="Pfam" id="PF00535"/>
    </source>
</evidence>
<keyword evidence="4" id="KW-0472">Membrane</keyword>
<dbReference type="GO" id="GO:0016757">
    <property type="term" value="F:glycosyltransferase activity"/>
    <property type="evidence" value="ECO:0007669"/>
    <property type="project" value="UniProtKB-KW"/>
</dbReference>
<dbReference type="PANTHER" id="PTHR43630">
    <property type="entry name" value="POLY-BETA-1,6-N-ACETYL-D-GLUCOSAMINE SYNTHASE"/>
    <property type="match status" value="1"/>
</dbReference>
<feature type="transmembrane region" description="Helical" evidence="4">
    <location>
        <begin position="253"/>
        <end position="276"/>
    </location>
</feature>
<dbReference type="Pfam" id="PF00535">
    <property type="entry name" value="Glycos_transf_2"/>
    <property type="match status" value="1"/>
</dbReference>
<keyword evidence="2" id="KW-0328">Glycosyltransferase</keyword>
<dbReference type="InterPro" id="IPR029044">
    <property type="entry name" value="Nucleotide-diphossugar_trans"/>
</dbReference>
<comment type="caution">
    <text evidence="6">The sequence shown here is derived from an EMBL/GenBank/DDBJ whole genome shotgun (WGS) entry which is preliminary data.</text>
</comment>
<dbReference type="InterPro" id="IPR001173">
    <property type="entry name" value="Glyco_trans_2-like"/>
</dbReference>
<feature type="domain" description="Glycosyltransferase 2-like" evidence="5">
    <location>
        <begin position="4"/>
        <end position="167"/>
    </location>
</feature>
<keyword evidence="3" id="KW-0808">Transferase</keyword>
<dbReference type="PANTHER" id="PTHR43630:SF1">
    <property type="entry name" value="POLY-BETA-1,6-N-ACETYL-D-GLUCOSAMINE SYNTHASE"/>
    <property type="match status" value="1"/>
</dbReference>
<evidence type="ECO:0000256" key="3">
    <source>
        <dbReference type="ARBA" id="ARBA00022679"/>
    </source>
</evidence>
<dbReference type="Gene3D" id="3.90.550.10">
    <property type="entry name" value="Spore Coat Polysaccharide Biosynthesis Protein SpsA, Chain A"/>
    <property type="match status" value="1"/>
</dbReference>
<evidence type="ECO:0000256" key="1">
    <source>
        <dbReference type="ARBA" id="ARBA00006739"/>
    </source>
</evidence>
<evidence type="ECO:0000313" key="7">
    <source>
        <dbReference type="Proteomes" id="UP000228533"/>
    </source>
</evidence>
<evidence type="ECO:0000256" key="4">
    <source>
        <dbReference type="SAM" id="Phobius"/>
    </source>
</evidence>
<keyword evidence="4" id="KW-1133">Transmembrane helix</keyword>
<sequence length="352" mass="40993">MKISILIPMHNEAQKIRKTLQCLLSQDYPTEDVQYVIIDDNSTDNSVDIVKLLGINPILSNKQSWASNARNLGLLHCTGDVVLFLDAHLYLEDRNSFKIIRKTFQNNPTIGGICGKYTSATNTDWNLVRDIRRDAIFEKTSMRLISLRKFTTLSMAISAIRRELLDQVHFPDGFYDSFGEDTTFQLQAHHKKWDFLFTPELFGIHDSPQTASTILKKIVYELRGTANVLLYCKREKMEIPYLHFFLSYPLGRVLSIIIMIIDFKIGLGLFILCQALEITKIRKIFDTKYPLLMRIRAAWYSWLKELIGGIYVPWYIIKRSYNDPVLICSISQGLLKWEKEKMFSYLYNFSKK</sequence>
<keyword evidence="4" id="KW-0812">Transmembrane</keyword>
<dbReference type="Proteomes" id="UP000228533">
    <property type="component" value="Unassembled WGS sequence"/>
</dbReference>
<proteinExistence type="inferred from homology"/>
<reference evidence="7" key="1">
    <citation type="submission" date="2017-09" db="EMBL/GenBank/DDBJ databases">
        <title>Depth-based differentiation of microbial function through sediment-hosted aquifers and enrichment of novel symbionts in the deep terrestrial subsurface.</title>
        <authorList>
            <person name="Probst A.J."/>
            <person name="Ladd B."/>
            <person name="Jarett J.K."/>
            <person name="Geller-Mcgrath D.E."/>
            <person name="Sieber C.M.K."/>
            <person name="Emerson J.B."/>
            <person name="Anantharaman K."/>
            <person name="Thomas B.C."/>
            <person name="Malmstrom R."/>
            <person name="Stieglmeier M."/>
            <person name="Klingl A."/>
            <person name="Woyke T."/>
            <person name="Ryan C.M."/>
            <person name="Banfield J.F."/>
        </authorList>
    </citation>
    <scope>NUCLEOTIDE SEQUENCE [LARGE SCALE GENOMIC DNA]</scope>
</reference>
<comment type="similarity">
    <text evidence="1">Belongs to the glycosyltransferase 2 family.</text>
</comment>
<evidence type="ECO:0000256" key="2">
    <source>
        <dbReference type="ARBA" id="ARBA00022676"/>
    </source>
</evidence>
<organism evidence="6 7">
    <name type="scientific">Candidatus Falkowbacteria bacterium CG10_big_fil_rev_8_21_14_0_10_37_14</name>
    <dbReference type="NCBI Taxonomy" id="1974561"/>
    <lineage>
        <taxon>Bacteria</taxon>
        <taxon>Candidatus Falkowiibacteriota</taxon>
    </lineage>
</organism>
<gene>
    <name evidence="6" type="ORF">COT94_03270</name>
</gene>
<dbReference type="EMBL" id="PFAM01000019">
    <property type="protein sequence ID" value="PIT95907.1"/>
    <property type="molecule type" value="Genomic_DNA"/>
</dbReference>
<name>A0A2M6WSX9_9BACT</name>